<dbReference type="GO" id="GO:0032259">
    <property type="term" value="P:methylation"/>
    <property type="evidence" value="ECO:0007669"/>
    <property type="project" value="UniProtKB-KW"/>
</dbReference>
<feature type="transmembrane region" description="Helical" evidence="2">
    <location>
        <begin position="152"/>
        <end position="177"/>
    </location>
</feature>
<dbReference type="Proteomes" id="UP000198403">
    <property type="component" value="Unassembled WGS sequence"/>
</dbReference>
<evidence type="ECO:0000259" key="3">
    <source>
        <dbReference type="Pfam" id="PF01478"/>
    </source>
</evidence>
<gene>
    <name evidence="4" type="ORF">SAMN06272737_1258</name>
</gene>
<keyword evidence="4" id="KW-0489">Methyltransferase</keyword>
<keyword evidence="2" id="KW-0812">Transmembrane</keyword>
<keyword evidence="5" id="KW-1185">Reference proteome</keyword>
<feature type="transmembrane region" description="Helical" evidence="2">
    <location>
        <begin position="119"/>
        <end position="140"/>
    </location>
</feature>
<dbReference type="InterPro" id="IPR050882">
    <property type="entry name" value="Prepilin_peptidase/N-MTase"/>
</dbReference>
<evidence type="ECO:0000256" key="1">
    <source>
        <dbReference type="ARBA" id="ARBA00005801"/>
    </source>
</evidence>
<keyword evidence="4" id="KW-0808">Transferase</keyword>
<dbReference type="EMBL" id="FZNO01000025">
    <property type="protein sequence ID" value="SNR77942.1"/>
    <property type="molecule type" value="Genomic_DNA"/>
</dbReference>
<dbReference type="PANTHER" id="PTHR30487:SF0">
    <property type="entry name" value="PREPILIN LEADER PEPTIDASE_N-METHYLTRANSFERASE-RELATED"/>
    <property type="match status" value="1"/>
</dbReference>
<dbReference type="Pfam" id="PF01478">
    <property type="entry name" value="Peptidase_A24"/>
    <property type="match status" value="1"/>
</dbReference>
<reference evidence="4 5" key="1">
    <citation type="submission" date="2017-06" db="EMBL/GenBank/DDBJ databases">
        <authorList>
            <person name="Kim H.J."/>
            <person name="Triplett B.A."/>
        </authorList>
    </citation>
    <scope>NUCLEOTIDE SEQUENCE [LARGE SCALE GENOMIC DNA]</scope>
    <source>
        <strain evidence="4 5">DSM 44272</strain>
    </source>
</reference>
<dbReference type="GO" id="GO:0008168">
    <property type="term" value="F:methyltransferase activity"/>
    <property type="evidence" value="ECO:0007669"/>
    <property type="project" value="UniProtKB-KW"/>
</dbReference>
<evidence type="ECO:0000313" key="5">
    <source>
        <dbReference type="Proteomes" id="UP000198403"/>
    </source>
</evidence>
<keyword evidence="2" id="KW-0472">Membrane</keyword>
<dbReference type="PANTHER" id="PTHR30487">
    <property type="entry name" value="TYPE 4 PREPILIN-LIKE PROTEINS LEADER PEPTIDE-PROCESSING ENZYME"/>
    <property type="match status" value="1"/>
</dbReference>
<feature type="transmembrane region" description="Helical" evidence="2">
    <location>
        <begin position="45"/>
        <end position="64"/>
    </location>
</feature>
<dbReference type="InterPro" id="IPR000045">
    <property type="entry name" value="Prepilin_IV_endopep_pep"/>
</dbReference>
<feature type="transmembrane region" description="Helical" evidence="2">
    <location>
        <begin position="6"/>
        <end position="25"/>
    </location>
</feature>
<dbReference type="RefSeq" id="WP_089338158.1">
    <property type="nucleotide sequence ID" value="NZ_FZNO01000025.1"/>
</dbReference>
<evidence type="ECO:0000313" key="4">
    <source>
        <dbReference type="EMBL" id="SNR77942.1"/>
    </source>
</evidence>
<dbReference type="GO" id="GO:0006465">
    <property type="term" value="P:signal peptide processing"/>
    <property type="evidence" value="ECO:0007669"/>
    <property type="project" value="TreeGrafter"/>
</dbReference>
<feature type="domain" description="Prepilin type IV endopeptidase peptidase" evidence="3">
    <location>
        <begin position="77"/>
        <end position="178"/>
    </location>
</feature>
<sequence length="221" mass="21857">MQVAHPVLVWFALVVGGALGPRLAVTAARLATRDEAATPGRSRGVAITVLVAALVTGAVLLGGFRPATVGLAWVAAAGVVLGAVDLASHRLPDRVTYPAYAVCSAALLADAAVHGTWTALVRALVAAAAAFAVAAGTAAITPDGLGFGDVKLLGLLGLVLGWFGWGVLLAGIFLGLLTGTLTSVVLVALRRAGWRTALPFGPPLLVGAVLALGLAGPGALG</sequence>
<keyword evidence="2" id="KW-1133">Transmembrane helix</keyword>
<dbReference type="GO" id="GO:0004190">
    <property type="term" value="F:aspartic-type endopeptidase activity"/>
    <property type="evidence" value="ECO:0007669"/>
    <property type="project" value="InterPro"/>
</dbReference>
<dbReference type="GO" id="GO:0005886">
    <property type="term" value="C:plasma membrane"/>
    <property type="evidence" value="ECO:0007669"/>
    <property type="project" value="TreeGrafter"/>
</dbReference>
<organism evidence="4 5">
    <name type="scientific">Blastococcus mobilis</name>
    <dbReference type="NCBI Taxonomy" id="1938746"/>
    <lineage>
        <taxon>Bacteria</taxon>
        <taxon>Bacillati</taxon>
        <taxon>Actinomycetota</taxon>
        <taxon>Actinomycetes</taxon>
        <taxon>Geodermatophilales</taxon>
        <taxon>Geodermatophilaceae</taxon>
        <taxon>Blastococcus</taxon>
    </lineage>
</organism>
<name>A0A238Z3Y4_9ACTN</name>
<protein>
    <submittedName>
        <fullName evidence="4">Leader peptidase (Prepilin peptidase) / N-methyltransferase</fullName>
    </submittedName>
</protein>
<accession>A0A238Z3Y4</accession>
<dbReference type="AlphaFoldDB" id="A0A238Z3Y4"/>
<feature type="transmembrane region" description="Helical" evidence="2">
    <location>
        <begin position="70"/>
        <end position="88"/>
    </location>
</feature>
<evidence type="ECO:0000256" key="2">
    <source>
        <dbReference type="SAM" id="Phobius"/>
    </source>
</evidence>
<comment type="similarity">
    <text evidence="1">Belongs to the peptidase A24 family.</text>
</comment>
<proteinExistence type="inferred from homology"/>
<feature type="transmembrane region" description="Helical" evidence="2">
    <location>
        <begin position="95"/>
        <end position="113"/>
    </location>
</feature>
<dbReference type="Gene3D" id="1.20.120.1220">
    <property type="match status" value="1"/>
</dbReference>
<feature type="transmembrane region" description="Helical" evidence="2">
    <location>
        <begin position="197"/>
        <end position="220"/>
    </location>
</feature>